<evidence type="ECO:0000313" key="3">
    <source>
        <dbReference type="EMBL" id="TCV85113.1"/>
    </source>
</evidence>
<dbReference type="InterPro" id="IPR029063">
    <property type="entry name" value="SAM-dependent_MTases_sf"/>
</dbReference>
<dbReference type="SUPFAM" id="SSF53335">
    <property type="entry name" value="S-adenosyl-L-methionine-dependent methyltransferases"/>
    <property type="match status" value="1"/>
</dbReference>
<dbReference type="AlphaFoldDB" id="A0A4R3Y4R6"/>
<dbReference type="InterPro" id="IPR003788">
    <property type="entry name" value="NDUFAF7"/>
</dbReference>
<organism evidence="3 4">
    <name type="scientific">Sulfurirhabdus autotrophica</name>
    <dbReference type="NCBI Taxonomy" id="1706046"/>
    <lineage>
        <taxon>Bacteria</taxon>
        <taxon>Pseudomonadati</taxon>
        <taxon>Pseudomonadota</taxon>
        <taxon>Betaproteobacteria</taxon>
        <taxon>Nitrosomonadales</taxon>
        <taxon>Sulfuricellaceae</taxon>
        <taxon>Sulfurirhabdus</taxon>
    </lineage>
</organism>
<sequence length="383" mass="42366">MAHLPEPTPEALIHSQQLANLIQAEIENNHNWISFARYMELALYAPGLGYYSAGASKFGHSGDFVTAPEISSLFGRTLARQVSQILRMTDGDILETGAGTGALAFQLLSELAKLNSLPSHYYILEVSADLQERQRSYLQQKLPYLVDRVEWLNQLPSAFSGVILGNEVLDAMPVHLVAWRENGLYERGVTLQNNRFAWREHPLTTGRLFETVSKLIVPNGYVSEINLAAQGFIASLAQILQQGIILMIDYGFGESEYYHPQRSEGTLMCHYRHHAHAEPFYLPGLQDITAHVDFSAIALAGISNGLQLLGYTTQASFLINSGITDVLSETSPENASIYLPLANQAQKLLSPSEMGELFKVIALGKNISDRLIGFTMGDKSRLL</sequence>
<reference evidence="3 4" key="1">
    <citation type="submission" date="2019-03" db="EMBL/GenBank/DDBJ databases">
        <title>Genomic Encyclopedia of Type Strains, Phase IV (KMG-IV): sequencing the most valuable type-strain genomes for metagenomic binning, comparative biology and taxonomic classification.</title>
        <authorList>
            <person name="Goeker M."/>
        </authorList>
    </citation>
    <scope>NUCLEOTIDE SEQUENCE [LARGE SCALE GENOMIC DNA]</scope>
    <source>
        <strain evidence="3 4">DSM 100309</strain>
    </source>
</reference>
<dbReference type="InterPro" id="IPR038375">
    <property type="entry name" value="NDUFAF7_sf"/>
</dbReference>
<keyword evidence="2 3" id="KW-0808">Transferase</keyword>
<dbReference type="RefSeq" id="WP_124945286.1">
    <property type="nucleotide sequence ID" value="NZ_BHVT01000010.1"/>
</dbReference>
<dbReference type="GO" id="GO:0035243">
    <property type="term" value="F:protein-arginine omega-N symmetric methyltransferase activity"/>
    <property type="evidence" value="ECO:0007669"/>
    <property type="project" value="TreeGrafter"/>
</dbReference>
<accession>A0A4R3Y4R6</accession>
<dbReference type="OrthoDB" id="9794208at2"/>
<dbReference type="PANTHER" id="PTHR12049:SF7">
    <property type="entry name" value="PROTEIN ARGININE METHYLTRANSFERASE NDUFAF7, MITOCHONDRIAL"/>
    <property type="match status" value="1"/>
</dbReference>
<dbReference type="PANTHER" id="PTHR12049">
    <property type="entry name" value="PROTEIN ARGININE METHYLTRANSFERASE NDUFAF7, MITOCHONDRIAL"/>
    <property type="match status" value="1"/>
</dbReference>
<gene>
    <name evidence="3" type="ORF">EDC63_1102</name>
</gene>
<comment type="caution">
    <text evidence="3">The sequence shown here is derived from an EMBL/GenBank/DDBJ whole genome shotgun (WGS) entry which is preliminary data.</text>
</comment>
<evidence type="ECO:0000313" key="4">
    <source>
        <dbReference type="Proteomes" id="UP000295367"/>
    </source>
</evidence>
<dbReference type="Pfam" id="PF02636">
    <property type="entry name" value="Methyltransf_28"/>
    <property type="match status" value="1"/>
</dbReference>
<keyword evidence="4" id="KW-1185">Reference proteome</keyword>
<evidence type="ECO:0000256" key="1">
    <source>
        <dbReference type="ARBA" id="ARBA00022603"/>
    </source>
</evidence>
<protein>
    <submittedName>
        <fullName evidence="3">SAM-dependent MidA family methyltransferase</fullName>
    </submittedName>
</protein>
<dbReference type="Proteomes" id="UP000295367">
    <property type="component" value="Unassembled WGS sequence"/>
</dbReference>
<proteinExistence type="predicted"/>
<dbReference type="EMBL" id="SMCO01000010">
    <property type="protein sequence ID" value="TCV85113.1"/>
    <property type="molecule type" value="Genomic_DNA"/>
</dbReference>
<keyword evidence="1 3" id="KW-0489">Methyltransferase</keyword>
<dbReference type="GO" id="GO:0032259">
    <property type="term" value="P:methylation"/>
    <property type="evidence" value="ECO:0007669"/>
    <property type="project" value="UniProtKB-KW"/>
</dbReference>
<evidence type="ECO:0000256" key="2">
    <source>
        <dbReference type="ARBA" id="ARBA00022679"/>
    </source>
</evidence>
<name>A0A4R3Y4R6_9PROT</name>
<dbReference type="Gene3D" id="3.40.50.12710">
    <property type="match status" value="1"/>
</dbReference>